<dbReference type="OrthoDB" id="9799154at2"/>
<keyword evidence="1 4" id="KW-0808">Transferase</keyword>
<feature type="domain" description="N-acetyltransferase" evidence="3">
    <location>
        <begin position="6"/>
        <end position="169"/>
    </location>
</feature>
<accession>A0A1Q8ZLJ3</accession>
<protein>
    <submittedName>
        <fullName evidence="4">GNAT family N-acetyltransferase</fullName>
    </submittedName>
</protein>
<evidence type="ECO:0000256" key="2">
    <source>
        <dbReference type="ARBA" id="ARBA00023315"/>
    </source>
</evidence>
<dbReference type="STRING" id="1867956.BJF95_01220"/>
<name>A0A1Q8ZLJ3_9HYPH</name>
<evidence type="ECO:0000313" key="5">
    <source>
        <dbReference type="Proteomes" id="UP000186894"/>
    </source>
</evidence>
<dbReference type="EMBL" id="MKIM01000031">
    <property type="protein sequence ID" value="OLP42769.1"/>
    <property type="molecule type" value="Genomic_DNA"/>
</dbReference>
<dbReference type="GO" id="GO:0016747">
    <property type="term" value="F:acyltransferase activity, transferring groups other than amino-acyl groups"/>
    <property type="evidence" value="ECO:0007669"/>
    <property type="project" value="InterPro"/>
</dbReference>
<gene>
    <name evidence="4" type="ORF">BJF95_01220</name>
</gene>
<dbReference type="PROSITE" id="PS51186">
    <property type="entry name" value="GNAT"/>
    <property type="match status" value="1"/>
</dbReference>
<dbReference type="SUPFAM" id="SSF55729">
    <property type="entry name" value="Acyl-CoA N-acyltransferases (Nat)"/>
    <property type="match status" value="1"/>
</dbReference>
<dbReference type="CDD" id="cd04301">
    <property type="entry name" value="NAT_SF"/>
    <property type="match status" value="1"/>
</dbReference>
<sequence>MKTLSIDVRPAAPGDAVALSDVHRQAWQYCYSGVIPHKPLSNMMERRDIAWWRKATRGPATVLVVDIGDTIAGYATLGLNRARGLPYDGEIYEIYMRPEYQGVGLGHVLFNESRRALKSFGYQGLVAWCLEDCDAAVSFFRANGGVDLVEGTEDFDHVSLKKLGFIWQR</sequence>
<comment type="caution">
    <text evidence="4">The sequence shown here is derived from an EMBL/GenBank/DDBJ whole genome shotgun (WGS) entry which is preliminary data.</text>
</comment>
<dbReference type="AlphaFoldDB" id="A0A1Q8ZLJ3"/>
<evidence type="ECO:0000256" key="1">
    <source>
        <dbReference type="ARBA" id="ARBA00022679"/>
    </source>
</evidence>
<dbReference type="InterPro" id="IPR050832">
    <property type="entry name" value="Bact_Acetyltransf"/>
</dbReference>
<keyword evidence="2" id="KW-0012">Acyltransferase</keyword>
<dbReference type="InterPro" id="IPR016181">
    <property type="entry name" value="Acyl_CoA_acyltransferase"/>
</dbReference>
<keyword evidence="5" id="KW-1185">Reference proteome</keyword>
<dbReference type="Proteomes" id="UP000186894">
    <property type="component" value="Unassembled WGS sequence"/>
</dbReference>
<dbReference type="Gene3D" id="3.40.630.30">
    <property type="match status" value="1"/>
</dbReference>
<organism evidence="4 5">
    <name type="scientific">Rhizobium oryziradicis</name>
    <dbReference type="NCBI Taxonomy" id="1867956"/>
    <lineage>
        <taxon>Bacteria</taxon>
        <taxon>Pseudomonadati</taxon>
        <taxon>Pseudomonadota</taxon>
        <taxon>Alphaproteobacteria</taxon>
        <taxon>Hyphomicrobiales</taxon>
        <taxon>Rhizobiaceae</taxon>
        <taxon>Rhizobium/Agrobacterium group</taxon>
        <taxon>Rhizobium</taxon>
    </lineage>
</organism>
<reference evidence="4 5" key="1">
    <citation type="submission" date="2016-09" db="EMBL/GenBank/DDBJ databases">
        <title>Rhizobium oryziradicis sp. nov., isolated from the root of rice.</title>
        <authorList>
            <person name="Zhao J."/>
            <person name="Zhang X."/>
        </authorList>
    </citation>
    <scope>NUCLEOTIDE SEQUENCE [LARGE SCALE GENOMIC DNA]</scope>
    <source>
        <strain evidence="4 5">N19</strain>
    </source>
</reference>
<proteinExistence type="predicted"/>
<evidence type="ECO:0000313" key="4">
    <source>
        <dbReference type="EMBL" id="OLP42769.1"/>
    </source>
</evidence>
<dbReference type="RefSeq" id="WP_075641467.1">
    <property type="nucleotide sequence ID" value="NZ_MKIM01000031.1"/>
</dbReference>
<dbReference type="Pfam" id="PF00583">
    <property type="entry name" value="Acetyltransf_1"/>
    <property type="match status" value="1"/>
</dbReference>
<dbReference type="InterPro" id="IPR000182">
    <property type="entry name" value="GNAT_dom"/>
</dbReference>
<evidence type="ECO:0000259" key="3">
    <source>
        <dbReference type="PROSITE" id="PS51186"/>
    </source>
</evidence>
<dbReference type="PANTHER" id="PTHR43877">
    <property type="entry name" value="AMINOALKYLPHOSPHONATE N-ACETYLTRANSFERASE-RELATED-RELATED"/>
    <property type="match status" value="1"/>
</dbReference>